<dbReference type="EMBL" id="CP089983">
    <property type="protein sequence ID" value="WXB04957.1"/>
    <property type="molecule type" value="Genomic_DNA"/>
</dbReference>
<accession>A0ABZ2L210</accession>
<dbReference type="RefSeq" id="WP_394834600.1">
    <property type="nucleotide sequence ID" value="NZ_CP089983.1"/>
</dbReference>
<dbReference type="Proteomes" id="UP001374803">
    <property type="component" value="Chromosome"/>
</dbReference>
<reference evidence="1" key="1">
    <citation type="submission" date="2021-12" db="EMBL/GenBank/DDBJ databases">
        <title>Discovery of the Pendulisporaceae a myxobacterial family with distinct sporulation behavior and unique specialized metabolism.</title>
        <authorList>
            <person name="Garcia R."/>
            <person name="Popoff A."/>
            <person name="Bader C.D."/>
            <person name="Loehr J."/>
            <person name="Walesch S."/>
            <person name="Walt C."/>
            <person name="Boldt J."/>
            <person name="Bunk B."/>
            <person name="Haeckl F.J.F.P.J."/>
            <person name="Gunesch A.P."/>
            <person name="Birkelbach J."/>
            <person name="Nuebel U."/>
            <person name="Pietschmann T."/>
            <person name="Bach T."/>
            <person name="Mueller R."/>
        </authorList>
    </citation>
    <scope>NUCLEOTIDE SEQUENCE</scope>
    <source>
        <strain evidence="1">MSr11367</strain>
    </source>
</reference>
<evidence type="ECO:0000313" key="2">
    <source>
        <dbReference type="Proteomes" id="UP001374803"/>
    </source>
</evidence>
<name>A0ABZ2L210_9BACT</name>
<keyword evidence="2" id="KW-1185">Reference proteome</keyword>
<organism evidence="1 2">
    <name type="scientific">Pendulispora rubella</name>
    <dbReference type="NCBI Taxonomy" id="2741070"/>
    <lineage>
        <taxon>Bacteria</taxon>
        <taxon>Pseudomonadati</taxon>
        <taxon>Myxococcota</taxon>
        <taxon>Myxococcia</taxon>
        <taxon>Myxococcales</taxon>
        <taxon>Sorangiineae</taxon>
        <taxon>Pendulisporaceae</taxon>
        <taxon>Pendulispora</taxon>
    </lineage>
</organism>
<evidence type="ECO:0000313" key="1">
    <source>
        <dbReference type="EMBL" id="WXB04957.1"/>
    </source>
</evidence>
<protein>
    <submittedName>
        <fullName evidence="1">Uncharacterized protein</fullName>
    </submittedName>
</protein>
<sequence>MRSAVADDADTKFDAMLDLLSEAPNGLRSEQLREALSIEKIPFRALVKAGFDTDLIYSTGEKRSTTFFAK</sequence>
<proteinExistence type="predicted"/>
<gene>
    <name evidence="1" type="ORF">LVJ94_49705</name>
</gene>